<dbReference type="PROSITE" id="PS50022">
    <property type="entry name" value="FA58C_3"/>
    <property type="match status" value="1"/>
</dbReference>
<dbReference type="SUPFAM" id="SSF49785">
    <property type="entry name" value="Galactose-binding domain-like"/>
    <property type="match status" value="1"/>
</dbReference>
<dbReference type="Proteomes" id="UP000256977">
    <property type="component" value="Unassembled WGS sequence"/>
</dbReference>
<keyword evidence="3" id="KW-1185">Reference proteome</keyword>
<name>A0A3D9KIR5_9BACL</name>
<evidence type="ECO:0000313" key="3">
    <source>
        <dbReference type="Proteomes" id="UP000256977"/>
    </source>
</evidence>
<dbReference type="InterPro" id="IPR000421">
    <property type="entry name" value="FA58C"/>
</dbReference>
<dbReference type="Gene3D" id="3.20.20.80">
    <property type="entry name" value="Glycosidases"/>
    <property type="match status" value="1"/>
</dbReference>
<dbReference type="PANTHER" id="PTHR41244">
    <property type="entry name" value="RHAMNAN SYNTHESIS F"/>
    <property type="match status" value="1"/>
</dbReference>
<dbReference type="OrthoDB" id="9816424at2"/>
<dbReference type="Gene3D" id="2.60.120.260">
    <property type="entry name" value="Galactose-binding domain-like"/>
    <property type="match status" value="1"/>
</dbReference>
<dbReference type="AlphaFoldDB" id="A0A3D9KIR5"/>
<reference evidence="2 3" key="1">
    <citation type="submission" date="2018-07" db="EMBL/GenBank/DDBJ databases">
        <title>Genomic Encyclopedia of Type Strains, Phase III (KMG-III): the genomes of soil and plant-associated and newly described type strains.</title>
        <authorList>
            <person name="Whitman W."/>
        </authorList>
    </citation>
    <scope>NUCLEOTIDE SEQUENCE [LARGE SCALE GENOMIC DNA]</scope>
    <source>
        <strain evidence="2 3">CECT 7287</strain>
    </source>
</reference>
<dbReference type="PANTHER" id="PTHR41244:SF1">
    <property type="entry name" value="GLYCOSYLTRANSFERASE"/>
    <property type="match status" value="1"/>
</dbReference>
<evidence type="ECO:0000313" key="2">
    <source>
        <dbReference type="EMBL" id="RED85413.1"/>
    </source>
</evidence>
<dbReference type="Pfam" id="PF00754">
    <property type="entry name" value="F5_F8_type_C"/>
    <property type="match status" value="1"/>
</dbReference>
<gene>
    <name evidence="2" type="ORF">DFP98_104118</name>
</gene>
<comment type="caution">
    <text evidence="2">The sequence shown here is derived from an EMBL/GenBank/DDBJ whole genome shotgun (WGS) entry which is preliminary data.</text>
</comment>
<feature type="domain" description="F5/8 type C" evidence="1">
    <location>
        <begin position="24"/>
        <end position="176"/>
    </location>
</feature>
<proteinExistence type="predicted"/>
<evidence type="ECO:0000259" key="1">
    <source>
        <dbReference type="PROSITE" id="PS50022"/>
    </source>
</evidence>
<dbReference type="Pfam" id="PF14307">
    <property type="entry name" value="Glyco_tran_WbsX"/>
    <property type="match status" value="1"/>
</dbReference>
<dbReference type="InterPro" id="IPR032719">
    <property type="entry name" value="WbsX"/>
</dbReference>
<protein>
    <submittedName>
        <fullName evidence="2">F5/8 type C domain-containing protein</fullName>
    </submittedName>
</protein>
<accession>A0A3D9KIR5</accession>
<dbReference type="EMBL" id="QRDZ01000004">
    <property type="protein sequence ID" value="RED85413.1"/>
    <property type="molecule type" value="Genomic_DNA"/>
</dbReference>
<dbReference type="RefSeq" id="WP_116059837.1">
    <property type="nucleotide sequence ID" value="NZ_QRDZ01000004.1"/>
</dbReference>
<dbReference type="InterPro" id="IPR008979">
    <property type="entry name" value="Galactose-bd-like_sf"/>
</dbReference>
<sequence>MMRQMINRAKSKNAKLFIVGLIMAIVLSISSISGIVPIREARASSNLALNQPADSQTQSSSSNSAAQAVDGSTATSWIAASNAYPQWLNVRLNELSTLSSIDITFGSNTTWYYRLEGSNDNAHDHYTLLVDRSVSGVSGQHITETLNSKFRYVRLVITGALSGATASVQELQVNGEVYSQPTGIVPPPVPVSVGDNLVVAQACPLWSNIDLWNSVAGYPERKPLMGYYDEAYDVSTDWQIKMAVEHGITTFMPCWFRQNDNDGKSPVMPAYDQFVNSLANTAQYKDDMTWFIQWIEQPGMGYANSLSDFSNNLVPYWINSYFEKSNYLKIDNKPVFAIFDLTQFVTDVGGQTNATTAIANFRSAAVAAGFSGLIILSNNHQNTLATESVAQAVGVDFIYSYHIPSFMNTRPALFPSNSQILAAHTTTWNDFAANSAVPYMTTASVGWEASPWGNSDFGWTLSPANYGTLIANAKARMDTFAGGSVQRNMILLDNWNEYAEGHYIIPTALAGYEYLDAIRNVFAPGSSDNHPTPDLSQIPQLLNTPTPSSLVNGHSSGTLRNDATIEAGMKYTTGSSSITVSQLGREFVAGNSLTHQLKIYRDSDKSLLGSCSVSMSSGTADGLGYKYCNLNSSVVLSPNTAYLVVSTETHGGDQFYDSDRAVTVNTGSAAGGVYNSGGTWYGPYGSGSSYGSVNLRYSLNADSFVAANSGGTLRNDVDTEAGMQFTTGNSTLIVSELGREFINGNTQTHTMKLYRDSDKSLVGACKVAMSTGQPDELGYKYCSLTSKISLLPNTTYNLLSTEYNGGDQFYDADRSVTATVGQVVGGRYYSNGTWGAYGTEVSYGSVNFLYTSSFIASKSGGTLRNDSNSEAGMQFTTGATEINVRALGREYISGNKQAHTLKLYRDSDKSLVASCTINMSDGTADGLGYKYCALSSKVALSANTAYNLLSTETNGGDSFYDANRSVTVSTGSGIGGRYNNGGTWGSYGTDVSYGSVNFLY</sequence>
<organism evidence="2 3">
    <name type="scientific">Cohnella phaseoli</name>
    <dbReference type="NCBI Taxonomy" id="456490"/>
    <lineage>
        <taxon>Bacteria</taxon>
        <taxon>Bacillati</taxon>
        <taxon>Bacillota</taxon>
        <taxon>Bacilli</taxon>
        <taxon>Bacillales</taxon>
        <taxon>Paenibacillaceae</taxon>
        <taxon>Cohnella</taxon>
    </lineage>
</organism>